<dbReference type="InterPro" id="IPR001155">
    <property type="entry name" value="OxRdtase_FMN_N"/>
</dbReference>
<keyword evidence="2" id="KW-0560">Oxidoreductase</keyword>
<dbReference type="Gene3D" id="3.20.20.70">
    <property type="entry name" value="Aldolase class I"/>
    <property type="match status" value="1"/>
</dbReference>
<keyword evidence="5" id="KW-1185">Reference proteome</keyword>
<accession>A0A1M5T1E8</accession>
<keyword evidence="1" id="KW-0285">Flavoprotein</keyword>
<dbReference type="CDD" id="cd02803">
    <property type="entry name" value="OYE_like_FMN_family"/>
    <property type="match status" value="1"/>
</dbReference>
<evidence type="ECO:0000256" key="2">
    <source>
        <dbReference type="ARBA" id="ARBA00023002"/>
    </source>
</evidence>
<protein>
    <submittedName>
        <fullName evidence="4">2,4-dienoyl-CoA reductase</fullName>
    </submittedName>
</protein>
<dbReference type="InterPro" id="IPR013785">
    <property type="entry name" value="Aldolase_TIM"/>
</dbReference>
<evidence type="ECO:0000259" key="3">
    <source>
        <dbReference type="Pfam" id="PF00724"/>
    </source>
</evidence>
<sequence>MYNDKQDKSLFHKTKLANIELKNRFVRSATWENMTTEDGHMTKELYDIYENLSKGQIGLIITGYGNVVKEEQPNPGMMGIYNDSFIEEYKKLTNLVHSYGSKIIMQLAYGGTKTNFNLGERIIFAPSEVPEKSTNVLGKAMSKEEIDYIVNGFAEAGKRVKESGFDGVEIHGAHTYLINQFLSPYYNKRTDEYGGSLENRMRFLIEIYNKMREKVGNNFSILVKLTATEFFQGGLTFEETKLICKKLKEIGVDGLEISGNIHGKANTMAGEIFEGYEIKEEGYFVEYAKVISEMVNIPIITVGGFKDINNIEEIFNESNIEYFGISRPLLTEPDLIKRWIEGNRKPAKCVRCSKCRTAEGNYCTVFNKLK</sequence>
<dbReference type="GO" id="GO:0010181">
    <property type="term" value="F:FMN binding"/>
    <property type="evidence" value="ECO:0007669"/>
    <property type="project" value="InterPro"/>
</dbReference>
<dbReference type="STRING" id="1121316.SAMN02745207_01146"/>
<evidence type="ECO:0000313" key="5">
    <source>
        <dbReference type="Proteomes" id="UP000184447"/>
    </source>
</evidence>
<feature type="domain" description="NADH:flavin oxidoreductase/NADH oxidase N-terminal" evidence="3">
    <location>
        <begin position="10"/>
        <end position="340"/>
    </location>
</feature>
<dbReference type="OrthoDB" id="9772736at2"/>
<dbReference type="PANTHER" id="PTHR43656:SF2">
    <property type="entry name" value="BINDING OXIDOREDUCTASE, PUTATIVE (AFU_ORTHOLOGUE AFUA_2G08260)-RELATED"/>
    <property type="match status" value="1"/>
</dbReference>
<gene>
    <name evidence="4" type="ORF">SAMN02745207_01146</name>
</gene>
<dbReference type="Proteomes" id="UP000184447">
    <property type="component" value="Unassembled WGS sequence"/>
</dbReference>
<dbReference type="SUPFAM" id="SSF51395">
    <property type="entry name" value="FMN-linked oxidoreductases"/>
    <property type="match status" value="1"/>
</dbReference>
<dbReference type="InterPro" id="IPR051799">
    <property type="entry name" value="NADH_flavin_oxidoreductase"/>
</dbReference>
<dbReference type="EMBL" id="FQXM01000005">
    <property type="protein sequence ID" value="SHH44480.1"/>
    <property type="molecule type" value="Genomic_DNA"/>
</dbReference>
<evidence type="ECO:0000313" key="4">
    <source>
        <dbReference type="EMBL" id="SHH44480.1"/>
    </source>
</evidence>
<organism evidence="4 5">
    <name type="scientific">Clostridium grantii DSM 8605</name>
    <dbReference type="NCBI Taxonomy" id="1121316"/>
    <lineage>
        <taxon>Bacteria</taxon>
        <taxon>Bacillati</taxon>
        <taxon>Bacillota</taxon>
        <taxon>Clostridia</taxon>
        <taxon>Eubacteriales</taxon>
        <taxon>Clostridiaceae</taxon>
        <taxon>Clostridium</taxon>
    </lineage>
</organism>
<proteinExistence type="predicted"/>
<dbReference type="Pfam" id="PF00724">
    <property type="entry name" value="Oxidored_FMN"/>
    <property type="match status" value="1"/>
</dbReference>
<dbReference type="RefSeq" id="WP_073337474.1">
    <property type="nucleotide sequence ID" value="NZ_FQXM01000005.1"/>
</dbReference>
<dbReference type="PANTHER" id="PTHR43656">
    <property type="entry name" value="BINDING OXIDOREDUCTASE, PUTATIVE (AFU_ORTHOLOGUE AFUA_2G08260)-RELATED"/>
    <property type="match status" value="1"/>
</dbReference>
<evidence type="ECO:0000256" key="1">
    <source>
        <dbReference type="ARBA" id="ARBA00022630"/>
    </source>
</evidence>
<name>A0A1M5T1E8_9CLOT</name>
<reference evidence="4 5" key="1">
    <citation type="submission" date="2016-11" db="EMBL/GenBank/DDBJ databases">
        <authorList>
            <person name="Jaros S."/>
            <person name="Januszkiewicz K."/>
            <person name="Wedrychowicz H."/>
        </authorList>
    </citation>
    <scope>NUCLEOTIDE SEQUENCE [LARGE SCALE GENOMIC DNA]</scope>
    <source>
        <strain evidence="4 5">DSM 8605</strain>
    </source>
</reference>
<dbReference type="GO" id="GO:0016491">
    <property type="term" value="F:oxidoreductase activity"/>
    <property type="evidence" value="ECO:0007669"/>
    <property type="project" value="UniProtKB-KW"/>
</dbReference>
<dbReference type="AlphaFoldDB" id="A0A1M5T1E8"/>